<comment type="caution">
    <text evidence="3">The sequence shown here is derived from an EMBL/GenBank/DDBJ whole genome shotgun (WGS) entry which is preliminary data.</text>
</comment>
<dbReference type="SMART" id="SM00422">
    <property type="entry name" value="HTH_MERR"/>
    <property type="match status" value="1"/>
</dbReference>
<dbReference type="EMBL" id="BMQL01000002">
    <property type="protein sequence ID" value="GGQ97105.1"/>
    <property type="molecule type" value="Genomic_DNA"/>
</dbReference>
<feature type="domain" description="HTH merR-type" evidence="2">
    <location>
        <begin position="14"/>
        <end position="82"/>
    </location>
</feature>
<protein>
    <submittedName>
        <fullName evidence="3">MerR family transcriptional regulator</fullName>
    </submittedName>
</protein>
<dbReference type="RefSeq" id="WP_189088102.1">
    <property type="nucleotide sequence ID" value="NZ_BMQL01000002.1"/>
</dbReference>
<sequence length="142" mass="15849">MTGTSLQTAPDAGIYSIREVAQQLGVSAHTLRYYEREGLLSVPRADSLQRRYGAREVELLRFLLALRGTGMPIALMRRYMELAHAGESTVTERRALLTEHQRAVTAQISALQADLDAIGRKITLYDRMSGQSMQESRIKGVN</sequence>
<name>A0A918F1V5_9DEIO</name>
<dbReference type="Gene3D" id="1.10.1660.10">
    <property type="match status" value="1"/>
</dbReference>
<dbReference type="InterPro" id="IPR047057">
    <property type="entry name" value="MerR_fam"/>
</dbReference>
<evidence type="ECO:0000313" key="4">
    <source>
        <dbReference type="Proteomes" id="UP000603865"/>
    </source>
</evidence>
<gene>
    <name evidence="3" type="ORF">GCM10008957_06800</name>
</gene>
<reference evidence="3" key="2">
    <citation type="submission" date="2020-09" db="EMBL/GenBank/DDBJ databases">
        <authorList>
            <person name="Sun Q."/>
            <person name="Ohkuma M."/>
        </authorList>
    </citation>
    <scope>NUCLEOTIDE SEQUENCE</scope>
    <source>
        <strain evidence="3">JCM 31311</strain>
    </source>
</reference>
<dbReference type="Pfam" id="PF13411">
    <property type="entry name" value="MerR_1"/>
    <property type="match status" value="1"/>
</dbReference>
<dbReference type="PROSITE" id="PS50937">
    <property type="entry name" value="HTH_MERR_2"/>
    <property type="match status" value="1"/>
</dbReference>
<dbReference type="SUPFAM" id="SSF46955">
    <property type="entry name" value="Putative DNA-binding domain"/>
    <property type="match status" value="1"/>
</dbReference>
<evidence type="ECO:0000259" key="2">
    <source>
        <dbReference type="PROSITE" id="PS50937"/>
    </source>
</evidence>
<dbReference type="InterPro" id="IPR009061">
    <property type="entry name" value="DNA-bd_dom_put_sf"/>
</dbReference>
<dbReference type="GO" id="GO:0003677">
    <property type="term" value="F:DNA binding"/>
    <property type="evidence" value="ECO:0007669"/>
    <property type="project" value="UniProtKB-KW"/>
</dbReference>
<organism evidence="3 4">
    <name type="scientific">Deinococcus ruber</name>
    <dbReference type="NCBI Taxonomy" id="1848197"/>
    <lineage>
        <taxon>Bacteria</taxon>
        <taxon>Thermotogati</taxon>
        <taxon>Deinococcota</taxon>
        <taxon>Deinococci</taxon>
        <taxon>Deinococcales</taxon>
        <taxon>Deinococcaceae</taxon>
        <taxon>Deinococcus</taxon>
    </lineage>
</organism>
<keyword evidence="1" id="KW-0238">DNA-binding</keyword>
<dbReference type="CDD" id="cd01109">
    <property type="entry name" value="HTH_YyaN"/>
    <property type="match status" value="1"/>
</dbReference>
<dbReference type="InterPro" id="IPR000551">
    <property type="entry name" value="MerR-type_HTH_dom"/>
</dbReference>
<proteinExistence type="predicted"/>
<evidence type="ECO:0000313" key="3">
    <source>
        <dbReference type="EMBL" id="GGQ97105.1"/>
    </source>
</evidence>
<dbReference type="Proteomes" id="UP000603865">
    <property type="component" value="Unassembled WGS sequence"/>
</dbReference>
<evidence type="ECO:0000256" key="1">
    <source>
        <dbReference type="ARBA" id="ARBA00023125"/>
    </source>
</evidence>
<dbReference type="PANTHER" id="PTHR30204">
    <property type="entry name" value="REDOX-CYCLING DRUG-SENSING TRANSCRIPTIONAL ACTIVATOR SOXR"/>
    <property type="match status" value="1"/>
</dbReference>
<dbReference type="PANTHER" id="PTHR30204:SF98">
    <property type="entry name" value="HTH-TYPE TRANSCRIPTIONAL REGULATOR ADHR"/>
    <property type="match status" value="1"/>
</dbReference>
<keyword evidence="4" id="KW-1185">Reference proteome</keyword>
<reference evidence="3" key="1">
    <citation type="journal article" date="2014" name="Int. J. Syst. Evol. Microbiol.">
        <title>Complete genome sequence of Corynebacterium casei LMG S-19264T (=DSM 44701T), isolated from a smear-ripened cheese.</title>
        <authorList>
            <consortium name="US DOE Joint Genome Institute (JGI-PGF)"/>
            <person name="Walter F."/>
            <person name="Albersmeier A."/>
            <person name="Kalinowski J."/>
            <person name="Ruckert C."/>
        </authorList>
    </citation>
    <scope>NUCLEOTIDE SEQUENCE</scope>
    <source>
        <strain evidence="3">JCM 31311</strain>
    </source>
</reference>
<dbReference type="AlphaFoldDB" id="A0A918F1V5"/>
<dbReference type="PRINTS" id="PR00040">
    <property type="entry name" value="HTHMERR"/>
</dbReference>
<accession>A0A918F1V5</accession>
<dbReference type="GO" id="GO:0003700">
    <property type="term" value="F:DNA-binding transcription factor activity"/>
    <property type="evidence" value="ECO:0007669"/>
    <property type="project" value="InterPro"/>
</dbReference>